<keyword evidence="2" id="KW-1185">Reference proteome</keyword>
<dbReference type="EMBL" id="BCMJ01000011">
    <property type="protein sequence ID" value="GAX08971.1"/>
    <property type="molecule type" value="Genomic_DNA"/>
</dbReference>
<dbReference type="OrthoDB" id="9857229at2"/>
<dbReference type="RefSeq" id="WP_098826148.1">
    <property type="nucleotide sequence ID" value="NZ_BCMJ01000011.1"/>
</dbReference>
<accession>A0A1Z5J5D1</accession>
<sequence length="89" mass="10683">MPNKRQRKKNYNKWADKMVRQIWDRRPKDLKTQEEADRWLAEQVENEGILNWRTQQAVNEAIHDVKSPHSTLKTYDSVDELMADLESDD</sequence>
<comment type="caution">
    <text evidence="1">The sequence shown here is derived from an EMBL/GenBank/DDBJ whole genome shotgun (WGS) entry which is preliminary data.</text>
</comment>
<evidence type="ECO:0000313" key="2">
    <source>
        <dbReference type="Proteomes" id="UP000223370"/>
    </source>
</evidence>
<protein>
    <submittedName>
        <fullName evidence="1">Uncharacterized protein</fullName>
    </submittedName>
</protein>
<name>A0A1Z5J5D1_9LACO</name>
<evidence type="ECO:0000313" key="1">
    <source>
        <dbReference type="EMBL" id="GAX08971.1"/>
    </source>
</evidence>
<gene>
    <name evidence="1" type="ORF">IWT5_02140</name>
</gene>
<dbReference type="AlphaFoldDB" id="A0A1Z5J5D1"/>
<proteinExistence type="predicted"/>
<reference evidence="1 2" key="1">
    <citation type="submission" date="2015-11" db="EMBL/GenBank/DDBJ databases">
        <title>Draft genome sequences of new species of the genus Lactobacillus isolated from orchardgrass silage.</title>
        <authorList>
            <person name="Tohno M."/>
            <person name="Tanizawa Y."/>
            <person name="Arita M."/>
        </authorList>
    </citation>
    <scope>NUCLEOTIDE SEQUENCE [LARGE SCALE GENOMIC DNA]</scope>
    <source>
        <strain evidence="1 2">IWT5</strain>
    </source>
</reference>
<organism evidence="1 2">
    <name type="scientific">Secundilactobacillus silagincola</name>
    <dbReference type="NCBI Taxonomy" id="1714681"/>
    <lineage>
        <taxon>Bacteria</taxon>
        <taxon>Bacillati</taxon>
        <taxon>Bacillota</taxon>
        <taxon>Bacilli</taxon>
        <taxon>Lactobacillales</taxon>
        <taxon>Lactobacillaceae</taxon>
        <taxon>Secundilactobacillus</taxon>
    </lineage>
</organism>
<dbReference type="Proteomes" id="UP000223370">
    <property type="component" value="Unassembled WGS sequence"/>
</dbReference>